<accession>A0AAF0R098</accession>
<dbReference type="Pfam" id="PF01241">
    <property type="entry name" value="PSI_PSAK"/>
    <property type="match status" value="1"/>
</dbReference>
<dbReference type="GO" id="GO:0009522">
    <property type="term" value="C:photosystem I"/>
    <property type="evidence" value="ECO:0007669"/>
    <property type="project" value="UniProtKB-KW"/>
</dbReference>
<dbReference type="PANTHER" id="PTHR34195:SF1">
    <property type="entry name" value="PHOTOSYSTEM I REACTION CENTER SUBUNIT V, CHLOROPLASTIC"/>
    <property type="match status" value="1"/>
</dbReference>
<evidence type="ECO:0000256" key="6">
    <source>
        <dbReference type="ARBA" id="ARBA00022640"/>
    </source>
</evidence>
<keyword evidence="7" id="KW-0812">Transmembrane</keyword>
<keyword evidence="5" id="KW-0602">Photosynthesis</keyword>
<proteinExistence type="inferred from homology"/>
<dbReference type="InterPro" id="IPR016370">
    <property type="entry name" value="PSI_PsaG/PsaK_pln"/>
</dbReference>
<dbReference type="GO" id="GO:0015979">
    <property type="term" value="P:photosynthesis"/>
    <property type="evidence" value="ECO:0007669"/>
    <property type="project" value="UniProtKB-KW"/>
</dbReference>
<evidence type="ECO:0000256" key="2">
    <source>
        <dbReference type="ARBA" id="ARBA00004229"/>
    </source>
</evidence>
<keyword evidence="4" id="KW-0150">Chloroplast</keyword>
<keyword evidence="8" id="KW-0603">Photosystem I</keyword>
<gene>
    <name evidence="11" type="ORF">MTR67_027162</name>
</gene>
<keyword evidence="6" id="KW-0934">Plastid</keyword>
<dbReference type="PANTHER" id="PTHR34195">
    <property type="entry name" value="PHOTOSYSTEM I REACTION CENTER SUBUNIT V, CHLOROPLASTIC-RELATED"/>
    <property type="match status" value="1"/>
</dbReference>
<evidence type="ECO:0000256" key="4">
    <source>
        <dbReference type="ARBA" id="ARBA00022528"/>
    </source>
</evidence>
<evidence type="ECO:0000256" key="9">
    <source>
        <dbReference type="ARBA" id="ARBA00023136"/>
    </source>
</evidence>
<dbReference type="Proteomes" id="UP001234989">
    <property type="component" value="Chromosome 6"/>
</dbReference>
<evidence type="ECO:0000313" key="11">
    <source>
        <dbReference type="EMBL" id="WMV33777.1"/>
    </source>
</evidence>
<organism evidence="11 12">
    <name type="scientific">Solanum verrucosum</name>
    <dbReference type="NCBI Taxonomy" id="315347"/>
    <lineage>
        <taxon>Eukaryota</taxon>
        <taxon>Viridiplantae</taxon>
        <taxon>Streptophyta</taxon>
        <taxon>Embryophyta</taxon>
        <taxon>Tracheophyta</taxon>
        <taxon>Spermatophyta</taxon>
        <taxon>Magnoliopsida</taxon>
        <taxon>eudicotyledons</taxon>
        <taxon>Gunneridae</taxon>
        <taxon>Pentapetalae</taxon>
        <taxon>asterids</taxon>
        <taxon>lamiids</taxon>
        <taxon>Solanales</taxon>
        <taxon>Solanaceae</taxon>
        <taxon>Solanoideae</taxon>
        <taxon>Solaneae</taxon>
        <taxon>Solanum</taxon>
    </lineage>
</organism>
<keyword evidence="9" id="KW-0472">Membrane</keyword>
<evidence type="ECO:0000256" key="7">
    <source>
        <dbReference type="ARBA" id="ARBA00022692"/>
    </source>
</evidence>
<dbReference type="InterPro" id="IPR023618">
    <property type="entry name" value="PSI_PsaG/PsaK_dom"/>
</dbReference>
<evidence type="ECO:0000256" key="3">
    <source>
        <dbReference type="ARBA" id="ARBA00006458"/>
    </source>
</evidence>
<dbReference type="GO" id="GO:0009507">
    <property type="term" value="C:chloroplast"/>
    <property type="evidence" value="ECO:0007669"/>
    <property type="project" value="UniProtKB-SubCell"/>
</dbReference>
<evidence type="ECO:0000256" key="8">
    <source>
        <dbReference type="ARBA" id="ARBA00022836"/>
    </source>
</evidence>
<reference evidence="11" key="1">
    <citation type="submission" date="2023-08" db="EMBL/GenBank/DDBJ databases">
        <title>A de novo genome assembly of Solanum verrucosum Schlechtendal, a Mexican diploid species geographically isolated from the other diploid A-genome species in potato relatives.</title>
        <authorList>
            <person name="Hosaka K."/>
        </authorList>
    </citation>
    <scope>NUCLEOTIDE SEQUENCE</scope>
    <source>
        <tissue evidence="11">Young leaves</tissue>
    </source>
</reference>
<dbReference type="AlphaFoldDB" id="A0AAF0R098"/>
<sequence>MASTMFYAPTFQGRFVFFNFQRENVAKQVPSQNRISYIEAGDVRVKEYISLLNSNDPVGFNTVDLLAWGSIFIYYEKMT</sequence>
<evidence type="ECO:0000256" key="10">
    <source>
        <dbReference type="ARBA" id="ARBA00033434"/>
    </source>
</evidence>
<comment type="subcellular location">
    <subcellularLocation>
        <location evidence="1">Membrane</location>
        <topology evidence="1">Multi-pass membrane protein</topology>
    </subcellularLocation>
    <subcellularLocation>
        <location evidence="2">Plastid</location>
        <location evidence="2">Chloroplast</location>
    </subcellularLocation>
</comment>
<evidence type="ECO:0000256" key="1">
    <source>
        <dbReference type="ARBA" id="ARBA00004141"/>
    </source>
</evidence>
<comment type="similarity">
    <text evidence="3">Belongs to the PsaG/PsaK family.</text>
</comment>
<dbReference type="Gene3D" id="1.10.286.40">
    <property type="entry name" value="Chlorophyll a-b binding protein like"/>
    <property type="match status" value="1"/>
</dbReference>
<keyword evidence="12" id="KW-1185">Reference proteome</keyword>
<dbReference type="InterPro" id="IPR000549">
    <property type="entry name" value="PSI_PsaG/PsaK"/>
</dbReference>
<dbReference type="EMBL" id="CP133617">
    <property type="protein sequence ID" value="WMV33777.1"/>
    <property type="molecule type" value="Genomic_DNA"/>
</dbReference>
<name>A0AAF0R098_SOLVR</name>
<protein>
    <recommendedName>
        <fullName evidence="10">PSI-G</fullName>
    </recommendedName>
</protein>
<evidence type="ECO:0000256" key="5">
    <source>
        <dbReference type="ARBA" id="ARBA00022531"/>
    </source>
</evidence>
<evidence type="ECO:0000313" key="12">
    <source>
        <dbReference type="Proteomes" id="UP001234989"/>
    </source>
</evidence>